<protein>
    <submittedName>
        <fullName evidence="6">Putative O-linked N-acetylglucosamine transferase, SPINDLY family</fullName>
    </submittedName>
</protein>
<accession>A0A1L3I4B6</accession>
<dbReference type="PANTHER" id="PTHR44998:SF1">
    <property type="entry name" value="UDP-N-ACETYLGLUCOSAMINE--PEPTIDE N-ACETYLGLUCOSAMINYLTRANSFERASE 110 KDA SUBUNIT"/>
    <property type="match status" value="1"/>
</dbReference>
<keyword evidence="2 6" id="KW-0808">Transferase</keyword>
<name>A0A1L3I4B6_9RHOB</name>
<dbReference type="SUPFAM" id="SSF48452">
    <property type="entry name" value="TPR-like"/>
    <property type="match status" value="1"/>
</dbReference>
<reference evidence="7" key="1">
    <citation type="submission" date="2016-07" db="EMBL/GenBank/DDBJ databases">
        <title>Phaeobacter portensis sp. nov., a tropodithietic acid producing bacterium isolated from a German harbor.</title>
        <authorList>
            <person name="Freese H.M."/>
            <person name="Bunk B."/>
            <person name="Breider S."/>
            <person name="Brinkhoff T."/>
        </authorList>
    </citation>
    <scope>NUCLEOTIDE SEQUENCE [LARGE SCALE GENOMIC DNA]</scope>
    <source>
        <strain evidence="7">P97</strain>
    </source>
</reference>
<evidence type="ECO:0000259" key="5">
    <source>
        <dbReference type="Pfam" id="PF13844"/>
    </source>
</evidence>
<dbReference type="EMBL" id="CP016364">
    <property type="protein sequence ID" value="APG46974.1"/>
    <property type="molecule type" value="Genomic_DNA"/>
</dbReference>
<dbReference type="InterPro" id="IPR029489">
    <property type="entry name" value="OGT/SEC/SPY_C"/>
</dbReference>
<dbReference type="KEGG" id="php:PhaeoP97_01554"/>
<evidence type="ECO:0000256" key="1">
    <source>
        <dbReference type="ARBA" id="ARBA00004922"/>
    </source>
</evidence>
<dbReference type="GO" id="GO:0016740">
    <property type="term" value="F:transferase activity"/>
    <property type="evidence" value="ECO:0007669"/>
    <property type="project" value="UniProtKB-KW"/>
</dbReference>
<comment type="pathway">
    <text evidence="1">Protein modification; protein glycosylation.</text>
</comment>
<dbReference type="InterPro" id="IPR011990">
    <property type="entry name" value="TPR-like_helical_dom_sf"/>
</dbReference>
<sequence length="550" mass="62244">MTIAFPKSFDSPMYDRAVLLMRNGEFPQAETVMRSSIEREGETALSYHYLAEIVASQSGRIQDAIKLQTKALSLAPTNSVFIAALGSRLKDGGFDRDALKMLEAALSVDPNNPIALPLIMRLRRQFLSWEDKKQEESTIQRILQNDHTFDPLALLAYTDDPQVQLNNAYARAPRSAGNSVPPHPPGEKIRVGYFSSDFHEHATMHLFEGALKAHDRDLFQFFVYDIKPREQSRQYRFIKEFADLYRDVSRLTAQEIARLAIEDKVDIAVDLKGDTTDAKQEIFAFRAAPAQVSFLGFPGTSGMAEMDYMIADNITVPKEDDQFYSEDIVRMPTCYQPNSNCRYLPKPENSRSRYGLPDDKFVFANLNNTYKVGPREFAAWMKILKRAPDSVLLFYTGMEDNSAAIFEKARALGVNPERIIPCTVVPQAEHLDRIAQVDLCLDCFSYNAHTTASDALWAGVPILTIYGKQFSARVATSILNAANLAELSVTSEKHFIDKAVSLAKDPEEMRRLKRHLDENRYALPLFDTKSWAKDFEEVLRAIYKTSQNKA</sequence>
<proteinExistence type="predicted"/>
<dbReference type="OrthoDB" id="146908at2"/>
<dbReference type="RefSeq" id="WP_072504584.1">
    <property type="nucleotide sequence ID" value="NZ_CP016364.1"/>
</dbReference>
<dbReference type="Gene3D" id="3.40.50.2000">
    <property type="entry name" value="Glycogen Phosphorylase B"/>
    <property type="match status" value="1"/>
</dbReference>
<dbReference type="Gene3D" id="3.40.50.11380">
    <property type="match status" value="1"/>
</dbReference>
<keyword evidence="3" id="KW-0677">Repeat</keyword>
<evidence type="ECO:0000256" key="4">
    <source>
        <dbReference type="ARBA" id="ARBA00022803"/>
    </source>
</evidence>
<evidence type="ECO:0000313" key="6">
    <source>
        <dbReference type="EMBL" id="APG46974.1"/>
    </source>
</evidence>
<dbReference type="Pfam" id="PF13844">
    <property type="entry name" value="Glyco_transf_41"/>
    <property type="match status" value="2"/>
</dbReference>
<feature type="domain" description="O-GlcNAc transferase C-terminal" evidence="5">
    <location>
        <begin position="185"/>
        <end position="335"/>
    </location>
</feature>
<dbReference type="Gene3D" id="1.25.40.10">
    <property type="entry name" value="Tetratricopeptide repeat domain"/>
    <property type="match status" value="1"/>
</dbReference>
<organism evidence="6 7">
    <name type="scientific">Phaeobacter porticola</name>
    <dbReference type="NCBI Taxonomy" id="1844006"/>
    <lineage>
        <taxon>Bacteria</taxon>
        <taxon>Pseudomonadati</taxon>
        <taxon>Pseudomonadota</taxon>
        <taxon>Alphaproteobacteria</taxon>
        <taxon>Rhodobacterales</taxon>
        <taxon>Roseobacteraceae</taxon>
        <taxon>Phaeobacter</taxon>
    </lineage>
</organism>
<evidence type="ECO:0000256" key="2">
    <source>
        <dbReference type="ARBA" id="ARBA00022679"/>
    </source>
</evidence>
<dbReference type="Proteomes" id="UP000183859">
    <property type="component" value="Chromosome"/>
</dbReference>
<keyword evidence="7" id="KW-1185">Reference proteome</keyword>
<feature type="domain" description="O-GlcNAc transferase C-terminal" evidence="5">
    <location>
        <begin position="350"/>
        <end position="534"/>
    </location>
</feature>
<keyword evidence="4" id="KW-0802">TPR repeat</keyword>
<dbReference type="STRING" id="1844006.PhaeoP97_01554"/>
<dbReference type="PANTHER" id="PTHR44998">
    <property type="match status" value="1"/>
</dbReference>
<gene>
    <name evidence="6" type="ORF">PhaeoP97_01554</name>
</gene>
<evidence type="ECO:0000313" key="7">
    <source>
        <dbReference type="Proteomes" id="UP000183859"/>
    </source>
</evidence>
<dbReference type="AlphaFoldDB" id="A0A1L3I4B6"/>
<evidence type="ECO:0000256" key="3">
    <source>
        <dbReference type="ARBA" id="ARBA00022737"/>
    </source>
</evidence>